<dbReference type="RefSeq" id="XP_033568458.1">
    <property type="nucleotide sequence ID" value="XM_033728720.1"/>
</dbReference>
<accession>A0A6A6Y0F5</accession>
<dbReference type="PROSITE" id="PS50181">
    <property type="entry name" value="FBOX"/>
    <property type="match status" value="1"/>
</dbReference>
<sequence>MRGQNRTLDTLPVELIQRVAGLLPCSSALNLICVNHKLREVCNDRHVFKHIAQTLHFDSSYSGELHHRISQKSYLDHFTRKWDSDAFFRGKSLLETKEVALAVEKAHGWLTKPTKPNNDPNYDHVTDEDREICRWLPQLIALHHPSALHADPSVIWNFIAVYLAGIYQTRYDDLAFSFLAALLEQLVPLGAENLGQMTCHEEAVVRAMKEFTDVAVRGDFGSGHAIVDTMNHYSYGLSPVIMVRVIARLAPKAKPKTKPKRESMYPVKLPLPSKIPFQSFFKSIPRVLQDRQTTDGPFPHFDAGAMLTSGFMCSGEWVGYHSWNINDYKIDIPMQSIYFEEHRNHDGDTLLRSTSGYDTYGRFELLGTLTQHFKPQYAPSEGHTAGRAMLQMTKSYQAPSTEPYKSVPAQPFQWGGWVTPFGIVGTWGHPRPNLCMGDFWLWKREWCYEPESAFDQLIYTKS</sequence>
<protein>
    <recommendedName>
        <fullName evidence="1">F-box domain-containing protein</fullName>
    </recommendedName>
</protein>
<gene>
    <name evidence="2 4" type="ORF">BDZ99DRAFT_577619</name>
</gene>
<reference evidence="4" key="3">
    <citation type="submission" date="2025-04" db="UniProtKB">
        <authorList>
            <consortium name="RefSeq"/>
        </authorList>
    </citation>
    <scope>IDENTIFICATION</scope>
    <source>
        <strain evidence="4">CBS 304.34</strain>
    </source>
</reference>
<evidence type="ECO:0000313" key="4">
    <source>
        <dbReference type="RefSeq" id="XP_033568458.1"/>
    </source>
</evidence>
<reference evidence="2 4" key="1">
    <citation type="journal article" date="2020" name="Stud. Mycol.">
        <title>101 Dothideomycetes genomes: a test case for predicting lifestyles and emergence of pathogens.</title>
        <authorList>
            <person name="Haridas S."/>
            <person name="Albert R."/>
            <person name="Binder M."/>
            <person name="Bloem J."/>
            <person name="Labutti K."/>
            <person name="Salamov A."/>
            <person name="Andreopoulos B."/>
            <person name="Baker S."/>
            <person name="Barry K."/>
            <person name="Bills G."/>
            <person name="Bluhm B."/>
            <person name="Cannon C."/>
            <person name="Castanera R."/>
            <person name="Culley D."/>
            <person name="Daum C."/>
            <person name="Ezra D."/>
            <person name="Gonzalez J."/>
            <person name="Henrissat B."/>
            <person name="Kuo A."/>
            <person name="Liang C."/>
            <person name="Lipzen A."/>
            <person name="Lutzoni F."/>
            <person name="Magnuson J."/>
            <person name="Mondo S."/>
            <person name="Nolan M."/>
            <person name="Ohm R."/>
            <person name="Pangilinan J."/>
            <person name="Park H.-J."/>
            <person name="Ramirez L."/>
            <person name="Alfaro M."/>
            <person name="Sun H."/>
            <person name="Tritt A."/>
            <person name="Yoshinaga Y."/>
            <person name="Zwiers L.-H."/>
            <person name="Turgeon B."/>
            <person name="Goodwin S."/>
            <person name="Spatafora J."/>
            <person name="Crous P."/>
            <person name="Grigoriev I."/>
        </authorList>
    </citation>
    <scope>NUCLEOTIDE SEQUENCE</scope>
    <source>
        <strain evidence="2 4">CBS 304.34</strain>
    </source>
</reference>
<dbReference type="InterPro" id="IPR036047">
    <property type="entry name" value="F-box-like_dom_sf"/>
</dbReference>
<evidence type="ECO:0000313" key="2">
    <source>
        <dbReference type="EMBL" id="KAF2801494.1"/>
    </source>
</evidence>
<proteinExistence type="predicted"/>
<dbReference type="InterPro" id="IPR001810">
    <property type="entry name" value="F-box_dom"/>
</dbReference>
<dbReference type="SUPFAM" id="SSF81383">
    <property type="entry name" value="F-box domain"/>
    <property type="match status" value="1"/>
</dbReference>
<feature type="domain" description="F-box" evidence="1">
    <location>
        <begin position="5"/>
        <end position="51"/>
    </location>
</feature>
<dbReference type="OrthoDB" id="5139943at2759"/>
<evidence type="ECO:0000313" key="3">
    <source>
        <dbReference type="Proteomes" id="UP000504636"/>
    </source>
</evidence>
<dbReference type="Proteomes" id="UP000504636">
    <property type="component" value="Unplaced"/>
</dbReference>
<keyword evidence="3" id="KW-1185">Reference proteome</keyword>
<reference evidence="4" key="2">
    <citation type="submission" date="2020-04" db="EMBL/GenBank/DDBJ databases">
        <authorList>
            <consortium name="NCBI Genome Project"/>
        </authorList>
    </citation>
    <scope>NUCLEOTIDE SEQUENCE</scope>
    <source>
        <strain evidence="4">CBS 304.34</strain>
    </source>
</reference>
<name>A0A6A6Y0F5_9PEZI</name>
<dbReference type="GeneID" id="54469613"/>
<evidence type="ECO:0000259" key="1">
    <source>
        <dbReference type="PROSITE" id="PS50181"/>
    </source>
</evidence>
<dbReference type="Gene3D" id="1.20.1280.50">
    <property type="match status" value="1"/>
</dbReference>
<organism evidence="2">
    <name type="scientific">Mytilinidion resinicola</name>
    <dbReference type="NCBI Taxonomy" id="574789"/>
    <lineage>
        <taxon>Eukaryota</taxon>
        <taxon>Fungi</taxon>
        <taxon>Dikarya</taxon>
        <taxon>Ascomycota</taxon>
        <taxon>Pezizomycotina</taxon>
        <taxon>Dothideomycetes</taxon>
        <taxon>Pleosporomycetidae</taxon>
        <taxon>Mytilinidiales</taxon>
        <taxon>Mytilinidiaceae</taxon>
        <taxon>Mytilinidion</taxon>
    </lineage>
</organism>
<dbReference type="AlphaFoldDB" id="A0A6A6Y0F5"/>
<dbReference type="EMBL" id="MU003730">
    <property type="protein sequence ID" value="KAF2801494.1"/>
    <property type="molecule type" value="Genomic_DNA"/>
</dbReference>